<name>A0ABS9X7H6_9GAMM</name>
<keyword evidence="2" id="KW-1185">Reference proteome</keyword>
<organism evidence="1 2">
    <name type="scientific">Colwellia maritima</name>
    <dbReference type="NCBI Taxonomy" id="2912588"/>
    <lineage>
        <taxon>Bacteria</taxon>
        <taxon>Pseudomonadati</taxon>
        <taxon>Pseudomonadota</taxon>
        <taxon>Gammaproteobacteria</taxon>
        <taxon>Alteromonadales</taxon>
        <taxon>Colwelliaceae</taxon>
        <taxon>Colwellia</taxon>
    </lineage>
</organism>
<accession>A0ABS9X7H6</accession>
<evidence type="ECO:0000313" key="2">
    <source>
        <dbReference type="Proteomes" id="UP001139646"/>
    </source>
</evidence>
<sequence length="88" mass="10055">MEADPLDLSDEKFQFEKIVEIFKGVSIDFNNVNPVLKQEVERAAKLGWGCPIFNAKDDLVKCYIPLKVIKTAPIEYVTKMEFFDLKAA</sequence>
<comment type="caution">
    <text evidence="1">The sequence shown here is derived from an EMBL/GenBank/DDBJ whole genome shotgun (WGS) entry which is preliminary data.</text>
</comment>
<dbReference type="RefSeq" id="WP_242289474.1">
    <property type="nucleotide sequence ID" value="NZ_JAKKSL010000007.1"/>
</dbReference>
<protein>
    <submittedName>
        <fullName evidence="1">Uncharacterized protein</fullName>
    </submittedName>
</protein>
<proteinExistence type="predicted"/>
<reference evidence="1" key="1">
    <citation type="submission" date="2022-01" db="EMBL/GenBank/DDBJ databases">
        <title>Colwellia maritima, isolated from seawater.</title>
        <authorList>
            <person name="Kristyanto S."/>
            <person name="Jung J."/>
            <person name="Jeon C.O."/>
        </authorList>
    </citation>
    <scope>NUCLEOTIDE SEQUENCE</scope>
    <source>
        <strain evidence="1">MSW7</strain>
    </source>
</reference>
<dbReference type="Proteomes" id="UP001139646">
    <property type="component" value="Unassembled WGS sequence"/>
</dbReference>
<evidence type="ECO:0000313" key="1">
    <source>
        <dbReference type="EMBL" id="MCI2286183.1"/>
    </source>
</evidence>
<dbReference type="EMBL" id="JAKKSL010000007">
    <property type="protein sequence ID" value="MCI2286183.1"/>
    <property type="molecule type" value="Genomic_DNA"/>
</dbReference>
<gene>
    <name evidence="1" type="ORF">L3081_25555</name>
</gene>